<dbReference type="InterPro" id="IPR046525">
    <property type="entry name" value="DUF6702"/>
</dbReference>
<reference evidence="1" key="2">
    <citation type="submission" date="2020-09" db="EMBL/GenBank/DDBJ databases">
        <authorList>
            <person name="Sun Q."/>
            <person name="Zhou Y."/>
        </authorList>
    </citation>
    <scope>NUCLEOTIDE SEQUENCE</scope>
    <source>
        <strain evidence="1">CGMCC 1.15763</strain>
    </source>
</reference>
<dbReference type="Proteomes" id="UP000633278">
    <property type="component" value="Unassembled WGS sequence"/>
</dbReference>
<accession>A0A917I2E7</accession>
<dbReference type="Pfam" id="PF20420">
    <property type="entry name" value="DUF6702"/>
    <property type="match status" value="1"/>
</dbReference>
<evidence type="ECO:0000313" key="1">
    <source>
        <dbReference type="EMBL" id="GGH03335.1"/>
    </source>
</evidence>
<dbReference type="EMBL" id="BMJW01000003">
    <property type="protein sequence ID" value="GGH03335.1"/>
    <property type="molecule type" value="Genomic_DNA"/>
</dbReference>
<evidence type="ECO:0000313" key="2">
    <source>
        <dbReference type="Proteomes" id="UP000633278"/>
    </source>
</evidence>
<gene>
    <name evidence="1" type="ORF">GCM10011416_22800</name>
</gene>
<protein>
    <submittedName>
        <fullName evidence="1">Uncharacterized protein</fullName>
    </submittedName>
</protein>
<sequence length="141" mass="16714">MSLTQLEYNEKQKSLEIIINVFIDDIEKALEEIHHKKFELDTKNEPKDSDTFFYQYLKKHVQFKIDGKPVLYDFIGKEYDGDIVYFYLEVKNINSLKEIDVTNDILVAEFPEQQNLIKSKVRGKHKSALLTKKEQHAVLKY</sequence>
<dbReference type="AlphaFoldDB" id="A0A917I2E7"/>
<name>A0A917I2E7_9FLAO</name>
<comment type="caution">
    <text evidence="1">The sequence shown here is derived from an EMBL/GenBank/DDBJ whole genome shotgun (WGS) entry which is preliminary data.</text>
</comment>
<reference evidence="1" key="1">
    <citation type="journal article" date="2014" name="Int. J. Syst. Evol. Microbiol.">
        <title>Complete genome sequence of Corynebacterium casei LMG S-19264T (=DSM 44701T), isolated from a smear-ripened cheese.</title>
        <authorList>
            <consortium name="US DOE Joint Genome Institute (JGI-PGF)"/>
            <person name="Walter F."/>
            <person name="Albersmeier A."/>
            <person name="Kalinowski J."/>
            <person name="Ruckert C."/>
        </authorList>
    </citation>
    <scope>NUCLEOTIDE SEQUENCE</scope>
    <source>
        <strain evidence="1">CGMCC 1.15763</strain>
    </source>
</reference>
<organism evidence="1 2">
    <name type="scientific">Polaribacter pacificus</name>
    <dbReference type="NCBI Taxonomy" id="1775173"/>
    <lineage>
        <taxon>Bacteria</taxon>
        <taxon>Pseudomonadati</taxon>
        <taxon>Bacteroidota</taxon>
        <taxon>Flavobacteriia</taxon>
        <taxon>Flavobacteriales</taxon>
        <taxon>Flavobacteriaceae</taxon>
    </lineage>
</organism>
<proteinExistence type="predicted"/>
<keyword evidence="2" id="KW-1185">Reference proteome</keyword>